<name>A0A0A9HP04_ARUDO</name>
<proteinExistence type="predicted"/>
<dbReference type="EMBL" id="GBRH01163293">
    <property type="protein sequence ID" value="JAE34603.1"/>
    <property type="molecule type" value="Transcribed_RNA"/>
</dbReference>
<sequence>MHVEFLYGPIIVPVLQNLRRGTRENGNTKANMICKMKKQNC</sequence>
<protein>
    <submittedName>
        <fullName evidence="1">Uncharacterized protein</fullName>
    </submittedName>
</protein>
<reference evidence="1" key="1">
    <citation type="submission" date="2014-09" db="EMBL/GenBank/DDBJ databases">
        <authorList>
            <person name="Magalhaes I.L.F."/>
            <person name="Oliveira U."/>
            <person name="Santos F.R."/>
            <person name="Vidigal T.H.D.A."/>
            <person name="Brescovit A.D."/>
            <person name="Santos A.J."/>
        </authorList>
    </citation>
    <scope>NUCLEOTIDE SEQUENCE</scope>
    <source>
        <tissue evidence="1">Shoot tissue taken approximately 20 cm above the soil surface</tissue>
    </source>
</reference>
<accession>A0A0A9HP04</accession>
<reference evidence="1" key="2">
    <citation type="journal article" date="2015" name="Data Brief">
        <title>Shoot transcriptome of the giant reed, Arundo donax.</title>
        <authorList>
            <person name="Barrero R.A."/>
            <person name="Guerrero F.D."/>
            <person name="Moolhuijzen P."/>
            <person name="Goolsby J.A."/>
            <person name="Tidwell J."/>
            <person name="Bellgard S.E."/>
            <person name="Bellgard M.I."/>
        </authorList>
    </citation>
    <scope>NUCLEOTIDE SEQUENCE</scope>
    <source>
        <tissue evidence="1">Shoot tissue taken approximately 20 cm above the soil surface</tissue>
    </source>
</reference>
<organism evidence="1">
    <name type="scientific">Arundo donax</name>
    <name type="common">Giant reed</name>
    <name type="synonym">Donax arundinaceus</name>
    <dbReference type="NCBI Taxonomy" id="35708"/>
    <lineage>
        <taxon>Eukaryota</taxon>
        <taxon>Viridiplantae</taxon>
        <taxon>Streptophyta</taxon>
        <taxon>Embryophyta</taxon>
        <taxon>Tracheophyta</taxon>
        <taxon>Spermatophyta</taxon>
        <taxon>Magnoliopsida</taxon>
        <taxon>Liliopsida</taxon>
        <taxon>Poales</taxon>
        <taxon>Poaceae</taxon>
        <taxon>PACMAD clade</taxon>
        <taxon>Arundinoideae</taxon>
        <taxon>Arundineae</taxon>
        <taxon>Arundo</taxon>
    </lineage>
</organism>
<dbReference type="AlphaFoldDB" id="A0A0A9HP04"/>
<evidence type="ECO:0000313" key="1">
    <source>
        <dbReference type="EMBL" id="JAE34603.1"/>
    </source>
</evidence>